<dbReference type="EC" id="2.3.1.39" evidence="1"/>
<evidence type="ECO:0000256" key="4">
    <source>
        <dbReference type="ARBA" id="ARBA00048462"/>
    </source>
</evidence>
<evidence type="ECO:0000256" key="2">
    <source>
        <dbReference type="ARBA" id="ARBA00022679"/>
    </source>
</evidence>
<sequence>MAATAHSRLPMTAASVRKTSLTAARCTSERGTVCSKLNCASAVRSASGAGRVVTAVSSTVASPGYATRTTASVSTGSARIIVRSLKRSQRLTEYRCGSERYGRAVLDSDDRVKVPTRSGEPTGCALIFPGQGAQRPAMGDRWRDTPQWRIVCEVSEWTGYDLAELMLRTGEQRLRRTDSAQLSVFTMSLMAMDYLTEHGMVGPVRACAGHSLGEYTALVAAGALTPATGARLIAARGAAMRAATRQRPGTMAAVLGAGSDTVEALTAAVRVAGAQVWVANVNGPRQVVVSGTVDGVAAVAEEARKSRLKIVRIPVDGAFHTPLMAAAAPPLRDALAAAEFRPSGIQVVANVDAGLYTAERWRELAERQLTAPVRWTAVIRRLTDLGCARLIEVGPSRVLAKSIGRGESAPAVRYFGYPGELGT</sequence>
<dbReference type="PANTHER" id="PTHR42681">
    <property type="entry name" value="MALONYL-COA-ACYL CARRIER PROTEIN TRANSACYLASE, MITOCHONDRIAL"/>
    <property type="match status" value="1"/>
</dbReference>
<dbReference type="Pfam" id="PF00698">
    <property type="entry name" value="Acyl_transf_1"/>
    <property type="match status" value="1"/>
</dbReference>
<evidence type="ECO:0000259" key="5">
    <source>
        <dbReference type="SMART" id="SM00827"/>
    </source>
</evidence>
<dbReference type="AlphaFoldDB" id="A0A5N0EBK1"/>
<dbReference type="OrthoDB" id="3543921at2"/>
<dbReference type="PANTHER" id="PTHR42681:SF1">
    <property type="entry name" value="MALONYL-COA-ACYL CARRIER PROTEIN TRANSACYLASE, MITOCHONDRIAL"/>
    <property type="match status" value="1"/>
</dbReference>
<dbReference type="GO" id="GO:0004314">
    <property type="term" value="F:[acyl-carrier-protein] S-malonyltransferase activity"/>
    <property type="evidence" value="ECO:0007669"/>
    <property type="project" value="UniProtKB-EC"/>
</dbReference>
<organism evidence="6 7">
    <name type="scientific">Nocardia colli</name>
    <dbReference type="NCBI Taxonomy" id="2545717"/>
    <lineage>
        <taxon>Bacteria</taxon>
        <taxon>Bacillati</taxon>
        <taxon>Actinomycetota</taxon>
        <taxon>Actinomycetes</taxon>
        <taxon>Mycobacteriales</taxon>
        <taxon>Nocardiaceae</taxon>
        <taxon>Nocardia</taxon>
    </lineage>
</organism>
<evidence type="ECO:0000256" key="1">
    <source>
        <dbReference type="ARBA" id="ARBA00013258"/>
    </source>
</evidence>
<dbReference type="EMBL" id="VXLC01000015">
    <property type="protein sequence ID" value="KAA8885554.1"/>
    <property type="molecule type" value="Genomic_DNA"/>
</dbReference>
<evidence type="ECO:0000256" key="3">
    <source>
        <dbReference type="ARBA" id="ARBA00023315"/>
    </source>
</evidence>
<keyword evidence="2 6" id="KW-0808">Transferase</keyword>
<dbReference type="InterPro" id="IPR001227">
    <property type="entry name" value="Ac_transferase_dom_sf"/>
</dbReference>
<dbReference type="SUPFAM" id="SSF55048">
    <property type="entry name" value="Probable ACP-binding domain of malonyl-CoA ACP transacylase"/>
    <property type="match status" value="1"/>
</dbReference>
<comment type="catalytic activity">
    <reaction evidence="4">
        <text>holo-[ACP] + malonyl-CoA = malonyl-[ACP] + CoA</text>
        <dbReference type="Rhea" id="RHEA:41792"/>
        <dbReference type="Rhea" id="RHEA-COMP:9623"/>
        <dbReference type="Rhea" id="RHEA-COMP:9685"/>
        <dbReference type="ChEBI" id="CHEBI:57287"/>
        <dbReference type="ChEBI" id="CHEBI:57384"/>
        <dbReference type="ChEBI" id="CHEBI:64479"/>
        <dbReference type="ChEBI" id="CHEBI:78449"/>
        <dbReference type="EC" id="2.3.1.39"/>
    </reaction>
</comment>
<evidence type="ECO:0000313" key="7">
    <source>
        <dbReference type="Proteomes" id="UP000323876"/>
    </source>
</evidence>
<gene>
    <name evidence="6" type="ORF">F3087_28380</name>
</gene>
<evidence type="ECO:0000313" key="6">
    <source>
        <dbReference type="EMBL" id="KAA8885554.1"/>
    </source>
</evidence>
<dbReference type="GO" id="GO:0006633">
    <property type="term" value="P:fatty acid biosynthetic process"/>
    <property type="evidence" value="ECO:0007669"/>
    <property type="project" value="TreeGrafter"/>
</dbReference>
<dbReference type="InterPro" id="IPR014043">
    <property type="entry name" value="Acyl_transferase_dom"/>
</dbReference>
<dbReference type="Gene3D" id="3.30.70.250">
    <property type="entry name" value="Malonyl-CoA ACP transacylase, ACP-binding"/>
    <property type="match status" value="1"/>
</dbReference>
<keyword evidence="3" id="KW-0012">Acyltransferase</keyword>
<name>A0A5N0EBK1_9NOCA</name>
<dbReference type="Gene3D" id="3.40.366.10">
    <property type="entry name" value="Malonyl-Coenzyme A Acyl Carrier Protein, domain 2"/>
    <property type="match status" value="1"/>
</dbReference>
<dbReference type="SMART" id="SM00827">
    <property type="entry name" value="PKS_AT"/>
    <property type="match status" value="1"/>
</dbReference>
<comment type="caution">
    <text evidence="6">The sequence shown here is derived from an EMBL/GenBank/DDBJ whole genome shotgun (WGS) entry which is preliminary data.</text>
</comment>
<dbReference type="InterPro" id="IPR016035">
    <property type="entry name" value="Acyl_Trfase/lysoPLipase"/>
</dbReference>
<reference evidence="6 7" key="1">
    <citation type="submission" date="2019-09" db="EMBL/GenBank/DDBJ databases">
        <authorList>
            <person name="Wang X."/>
        </authorList>
    </citation>
    <scope>NUCLEOTIDE SEQUENCE [LARGE SCALE GENOMIC DNA]</scope>
    <source>
        <strain evidence="6 7">CICC 11023</strain>
    </source>
</reference>
<accession>A0A5N0EBK1</accession>
<dbReference type="SUPFAM" id="SSF52151">
    <property type="entry name" value="FabD/lysophospholipase-like"/>
    <property type="match status" value="1"/>
</dbReference>
<protein>
    <recommendedName>
        <fullName evidence="1">[acyl-carrier-protein] S-malonyltransferase</fullName>
        <ecNumber evidence="1">2.3.1.39</ecNumber>
    </recommendedName>
</protein>
<keyword evidence="7" id="KW-1185">Reference proteome</keyword>
<dbReference type="Proteomes" id="UP000323876">
    <property type="component" value="Unassembled WGS sequence"/>
</dbReference>
<dbReference type="InterPro" id="IPR050858">
    <property type="entry name" value="Mal-CoA-ACP_Trans/PKS_FabD"/>
</dbReference>
<feature type="domain" description="Malonyl-CoA:ACP transacylase (MAT)" evidence="5">
    <location>
        <begin position="127"/>
        <end position="414"/>
    </location>
</feature>
<proteinExistence type="predicted"/>
<dbReference type="InterPro" id="IPR016036">
    <property type="entry name" value="Malonyl_transacylase_ACP-bd"/>
</dbReference>